<protein>
    <recommendedName>
        <fullName evidence="4">Filamentous hemagglutinin</fullName>
    </recommendedName>
</protein>
<dbReference type="EMBL" id="JBBLZC010000015">
    <property type="protein sequence ID" value="MEK0084556.1"/>
    <property type="molecule type" value="Genomic_DNA"/>
</dbReference>
<sequence>IPVPPAALETAAILAHGRMTLKANQDGNNNSYTGILNDAESVAGSSGHVMIQANIIEIYDGGLIRSETIGSGNAGNITVSDASRLIIDGSHYPAIFTGIAANTYNKSMGAGDAGMVTIHADVLELRGGGEISSGTFGKGNAGEVTVNARQLTIDGPNSPSFAGIGSQANAGSTGGRAGAVTVTAGLLELRGGGTIATSTFGPGDAGEVTVDARQLIIDGDGSDFTTGITSDVGTSGGFIGTGDAGTVSVTAQDLMVRGEHGTIRSGAFGRGDAGRVMVTAGRIITVDGGKVETDSDTSGAAGNVDVHAPRVVVRDGGLIGSSGTGTGPAGDVQLTADILEVADASIRTVGASSQGGAIAVSASELIELRDAEVTASGAVPETGRSVITLRAPLIAVNDSEVTALTGTGVPLTTSGLVELFGGTTVISSNSSVAASSGVTVTGLENEVGSQLVVPQGVFLNADNLLRASCAARRTATASSFTAMGRGGLPSDPAGSVSGSYTDPDRAAATDQARPVLAASFGEGCKTDPDG</sequence>
<feature type="non-terminal residue" evidence="2">
    <location>
        <position position="1"/>
    </location>
</feature>
<evidence type="ECO:0000313" key="2">
    <source>
        <dbReference type="EMBL" id="MEK0084556.1"/>
    </source>
</evidence>
<name>A0ABU8XUF0_9PROT</name>
<accession>A0ABU8XUF0</accession>
<dbReference type="InterPro" id="IPR011050">
    <property type="entry name" value="Pectin_lyase_fold/virulence"/>
</dbReference>
<dbReference type="RefSeq" id="WP_418160406.1">
    <property type="nucleotide sequence ID" value="NZ_JBBLZC010000015.1"/>
</dbReference>
<evidence type="ECO:0000256" key="1">
    <source>
        <dbReference type="SAM" id="MobiDB-lite"/>
    </source>
</evidence>
<proteinExistence type="predicted"/>
<organism evidence="2 3">
    <name type="scientific">Benzoatithermus flavus</name>
    <dbReference type="NCBI Taxonomy" id="3108223"/>
    <lineage>
        <taxon>Bacteria</taxon>
        <taxon>Pseudomonadati</taxon>
        <taxon>Pseudomonadota</taxon>
        <taxon>Alphaproteobacteria</taxon>
        <taxon>Geminicoccales</taxon>
        <taxon>Geminicoccaceae</taxon>
        <taxon>Benzoatithermus</taxon>
    </lineage>
</organism>
<dbReference type="Proteomes" id="UP001375743">
    <property type="component" value="Unassembled WGS sequence"/>
</dbReference>
<feature type="region of interest" description="Disordered" evidence="1">
    <location>
        <begin position="481"/>
        <end position="530"/>
    </location>
</feature>
<gene>
    <name evidence="2" type="ORF">U1T56_15470</name>
</gene>
<keyword evidence="3" id="KW-1185">Reference proteome</keyword>
<dbReference type="SUPFAM" id="SSF51126">
    <property type="entry name" value="Pectin lyase-like"/>
    <property type="match status" value="1"/>
</dbReference>
<comment type="caution">
    <text evidence="2">The sequence shown here is derived from an EMBL/GenBank/DDBJ whole genome shotgun (WGS) entry which is preliminary data.</text>
</comment>
<evidence type="ECO:0000313" key="3">
    <source>
        <dbReference type="Proteomes" id="UP001375743"/>
    </source>
</evidence>
<reference evidence="2 3" key="1">
    <citation type="submission" date="2024-01" db="EMBL/GenBank/DDBJ databases">
        <title>Multi-omics insights into the function and evolution of sodium benzoate biodegradation pathways in Benzoatithermus flavus gen. nov., sp. nov. from hot spring.</title>
        <authorList>
            <person name="Hu C.-J."/>
            <person name="Li W.-J."/>
        </authorList>
    </citation>
    <scope>NUCLEOTIDE SEQUENCE [LARGE SCALE GENOMIC DNA]</scope>
    <source>
        <strain evidence="2 3">SYSU G07066</strain>
    </source>
</reference>
<dbReference type="Gene3D" id="2.160.20.10">
    <property type="entry name" value="Single-stranded right-handed beta-helix, Pectin lyase-like"/>
    <property type="match status" value="2"/>
</dbReference>
<dbReference type="InterPro" id="IPR012334">
    <property type="entry name" value="Pectin_lyas_fold"/>
</dbReference>
<evidence type="ECO:0008006" key="4">
    <source>
        <dbReference type="Google" id="ProtNLM"/>
    </source>
</evidence>